<dbReference type="Pfam" id="PF02801">
    <property type="entry name" value="Ketoacyl-synt_C"/>
    <property type="match status" value="1"/>
</dbReference>
<dbReference type="SUPFAM" id="SSF56801">
    <property type="entry name" value="Acetyl-CoA synthetase-like"/>
    <property type="match status" value="1"/>
</dbReference>
<evidence type="ECO:0000313" key="6">
    <source>
        <dbReference type="EMBL" id="ALR99833.1"/>
    </source>
</evidence>
<dbReference type="SMART" id="SM00825">
    <property type="entry name" value="PKS_KS"/>
    <property type="match status" value="1"/>
</dbReference>
<evidence type="ECO:0000313" key="9">
    <source>
        <dbReference type="Proteomes" id="UP000183039"/>
    </source>
</evidence>
<feature type="domain" description="Carrier" evidence="4">
    <location>
        <begin position="586"/>
        <end position="663"/>
    </location>
</feature>
<dbReference type="GO" id="GO:0004315">
    <property type="term" value="F:3-oxoacyl-[acyl-carrier-protein] synthase activity"/>
    <property type="evidence" value="ECO:0007669"/>
    <property type="project" value="InterPro"/>
</dbReference>
<dbReference type="InterPro" id="IPR042099">
    <property type="entry name" value="ANL_N_sf"/>
</dbReference>
<dbReference type="OrthoDB" id="9765680at2"/>
<evidence type="ECO:0000256" key="1">
    <source>
        <dbReference type="ARBA" id="ARBA00022450"/>
    </source>
</evidence>
<evidence type="ECO:0000259" key="4">
    <source>
        <dbReference type="PROSITE" id="PS50075"/>
    </source>
</evidence>
<dbReference type="SUPFAM" id="SSF53901">
    <property type="entry name" value="Thiolase-like"/>
    <property type="match status" value="1"/>
</dbReference>
<keyword evidence="2" id="KW-0597">Phosphoprotein</keyword>
<dbReference type="GO" id="GO:0006633">
    <property type="term" value="P:fatty acid biosynthetic process"/>
    <property type="evidence" value="ECO:0007669"/>
    <property type="project" value="InterPro"/>
</dbReference>
<protein>
    <submittedName>
        <fullName evidence="7">Uncharacterized protein</fullName>
    </submittedName>
</protein>
<reference evidence="6 8" key="2">
    <citation type="submission" date="2015-12" db="EMBL/GenBank/DDBJ databases">
        <authorList>
            <person name="Lauer A."/>
            <person name="Humrighouse B."/>
            <person name="Loparev V."/>
            <person name="Shewmaker P.L."/>
            <person name="Whitney A.M."/>
            <person name="McLaughlin R.W."/>
        </authorList>
    </citation>
    <scope>NUCLEOTIDE SEQUENCE [LARGE SCALE GENOMIC DNA]</scope>
    <source>
        <strain evidence="6 8">LMG 23085</strain>
    </source>
</reference>
<dbReference type="GO" id="GO:0004312">
    <property type="term" value="F:fatty acid synthase activity"/>
    <property type="evidence" value="ECO:0007669"/>
    <property type="project" value="TreeGrafter"/>
</dbReference>
<evidence type="ECO:0000313" key="8">
    <source>
        <dbReference type="Proteomes" id="UP000065511"/>
    </source>
</evidence>
<evidence type="ECO:0000313" key="7">
    <source>
        <dbReference type="EMBL" id="OJG92866.1"/>
    </source>
</evidence>
<dbReference type="SUPFAM" id="SSF47336">
    <property type="entry name" value="ACP-like"/>
    <property type="match status" value="1"/>
</dbReference>
<proteinExistence type="predicted"/>
<dbReference type="Gene3D" id="3.30.70.3290">
    <property type="match status" value="1"/>
</dbReference>
<sequence>MKKAIATGKVLPLPNNVKTVRDFFDNTATNFPDKGLWYIAADGSEVFISYKDQLSKAKKCLFTMQKLGVQPGDKLIILMDDPQKFYTAFWMCMLARFVAIPVGEPTSYEVGSQGILRFQKIWENHPNDYVLISSDQKREFEKLSETKIFKNINFIVYEELLCETESNHLPEIDQNETAFIQYSSGSTGKPKGILLNNKNIIESSWATKDAVDISSFETVFSWLPHSHNMGIFAPHMVGIITGCNIFTMKPSTFISDPFLFLKKISEHRGSWFVSSNFGFDWLEKNINEEQIKELDLSSLTKINNGADPISISVIEAFTKKFSPCGYKNKVMRPAYGLSETTLAVTMARSGREEYFQDSISRELLVSKRIAEPQYDSKDSLSIVSVGEPVGNVKVRVVDEDNNLLNEREVGEIQIAGPLISSGYFANDHVESITNEEGFFSTGDLGYLVGNELMITGRKKDVIIIRGKNYIANDIEQVICDGGVLSQGNVAVTSGLTEDKNEVLLVFVQFKDELKKFVFIQEYVKKQVSSELGIQVDYVLPSDTFPRTSTGKVQRFLLRQRFEQGNFQLVQTELEQLNNDEVQQAYETVNSLELKIRKIWSDVLKLEEGMISKKATFRSLGGNSVKAYLLLQRFSEITGQDVGPKILLKCETIEATASFLKENYMDTKRTTEQLTVKQEEPINENSENEIVITGLSLRFPDAENKDAFWTNLVNGKNSVKRVSHYRKQLVDDESWNNWLGEIEGVDEFDYDFFRITKNEANCMDPQHRILLELAYQALEEAGEITEELEEKRIATYAAVSSNFFPFVLHYANKHGVEKLSEKTLVRNLNNVIAAAISHEFNFVGPALAIDTACSSTLVAIHEAAEKIRTGKIDGAVVATSNVIFSKSIHDLADLGGILSSNGQSRVFDKDADGSALGEGAMVVYLERKKDAVKNRKHIYGLIKGSAVNNDGYSLSIMAPNPKGQYQVLSEAYKNAGVSPYDLGMYEAHGTGTEIGDPIEISALSKLFKEYQSSNTGRIGIGSAKTNIGHLLPSAAGASLAKVLLCLQHKQLVPSLHLEELNPKLLLHETPFEVISKVQEWKNSNGKNRCAGINSLGLGGTNAHMVIEEWIDTEIEVPNQDYYVMTVSAKTKESLQVQKKALLQFMQENPEKIPNIAYTRNCCRVHYSKRAACIVTKSGEIIENFKDGTTIKLSDPKISFLWDSIAENLTWEKMEQLLTVKNSLGNMGEVISVRDSMLLKSLNISKKTIEEINDYKTDILVTLDGKTNESKNYHTLISLNKYQHILTNLLKDLYLLGASIDWKELYKQDNYKIIQVPHYEFAKEKVWIGQEE</sequence>
<dbReference type="GO" id="GO:0005886">
    <property type="term" value="C:plasma membrane"/>
    <property type="evidence" value="ECO:0007669"/>
    <property type="project" value="TreeGrafter"/>
</dbReference>
<dbReference type="InterPro" id="IPR050091">
    <property type="entry name" value="PKS_NRPS_Biosynth_Enz"/>
</dbReference>
<dbReference type="InterPro" id="IPR000873">
    <property type="entry name" value="AMP-dep_synth/lig_dom"/>
</dbReference>
<dbReference type="PROSITE" id="PS50075">
    <property type="entry name" value="CARRIER"/>
    <property type="match status" value="1"/>
</dbReference>
<dbReference type="InterPro" id="IPR045851">
    <property type="entry name" value="AMP-bd_C_sf"/>
</dbReference>
<dbReference type="KEGG" id="ess:ATZ33_00065"/>
<dbReference type="PANTHER" id="PTHR43775">
    <property type="entry name" value="FATTY ACID SYNTHASE"/>
    <property type="match status" value="1"/>
</dbReference>
<reference evidence="7 9" key="1">
    <citation type="submission" date="2014-12" db="EMBL/GenBank/DDBJ databases">
        <title>Draft genome sequences of 29 type strains of Enterococci.</title>
        <authorList>
            <person name="Zhong Z."/>
            <person name="Sun Z."/>
            <person name="Liu W."/>
            <person name="Zhang W."/>
            <person name="Zhang H."/>
        </authorList>
    </citation>
    <scope>NUCLEOTIDE SEQUENCE [LARGE SCALE GENOMIC DNA]</scope>
    <source>
        <strain evidence="7 9">DSM 22801</strain>
    </source>
</reference>
<dbReference type="Proteomes" id="UP000065511">
    <property type="component" value="Chromosome"/>
</dbReference>
<keyword evidence="3" id="KW-0808">Transferase</keyword>
<dbReference type="GO" id="GO:0005737">
    <property type="term" value="C:cytoplasm"/>
    <property type="evidence" value="ECO:0007669"/>
    <property type="project" value="TreeGrafter"/>
</dbReference>
<gene>
    <name evidence="6" type="ORF">ATZ33_00065</name>
    <name evidence="7" type="ORF">RV15_GL002811</name>
</gene>
<dbReference type="Gene3D" id="3.40.50.12780">
    <property type="entry name" value="N-terminal domain of ligase-like"/>
    <property type="match status" value="1"/>
</dbReference>
<dbReference type="PANTHER" id="PTHR43775:SF37">
    <property type="entry name" value="SI:DKEY-61P9.11"/>
    <property type="match status" value="1"/>
</dbReference>
<dbReference type="InterPro" id="IPR020845">
    <property type="entry name" value="AMP-binding_CS"/>
</dbReference>
<dbReference type="InterPro" id="IPR014031">
    <property type="entry name" value="Ketoacyl_synth_C"/>
</dbReference>
<evidence type="ECO:0000259" key="5">
    <source>
        <dbReference type="PROSITE" id="PS52004"/>
    </source>
</evidence>
<evidence type="ECO:0000256" key="3">
    <source>
        <dbReference type="ARBA" id="ARBA00022679"/>
    </source>
</evidence>
<feature type="domain" description="Ketosynthase family 3 (KS3)" evidence="5">
    <location>
        <begin position="686"/>
        <end position="1107"/>
    </location>
</feature>
<dbReference type="Gene3D" id="3.40.47.10">
    <property type="match status" value="1"/>
</dbReference>
<dbReference type="Gene3D" id="3.30.300.30">
    <property type="match status" value="1"/>
</dbReference>
<dbReference type="PROSITE" id="PS00606">
    <property type="entry name" value="KS3_1"/>
    <property type="match status" value="1"/>
</dbReference>
<evidence type="ECO:0000256" key="2">
    <source>
        <dbReference type="ARBA" id="ARBA00022553"/>
    </source>
</evidence>
<dbReference type="PROSITE" id="PS52004">
    <property type="entry name" value="KS3_2"/>
    <property type="match status" value="1"/>
</dbReference>
<dbReference type="RefSeq" id="WP_071876850.1">
    <property type="nucleotide sequence ID" value="NZ_JXLC01000004.1"/>
</dbReference>
<dbReference type="Gene3D" id="1.10.1200.10">
    <property type="entry name" value="ACP-like"/>
    <property type="match status" value="1"/>
</dbReference>
<dbReference type="InterPro" id="IPR009081">
    <property type="entry name" value="PP-bd_ACP"/>
</dbReference>
<name>A0A0S3K6C1_9ENTE</name>
<dbReference type="InterPro" id="IPR016039">
    <property type="entry name" value="Thiolase-like"/>
</dbReference>
<dbReference type="Pfam" id="PF22621">
    <property type="entry name" value="CurL-like_PKS_C"/>
    <property type="match status" value="1"/>
</dbReference>
<dbReference type="InterPro" id="IPR018201">
    <property type="entry name" value="Ketoacyl_synth_AS"/>
</dbReference>
<dbReference type="InterPro" id="IPR020841">
    <property type="entry name" value="PKS_Beta-ketoAc_synthase_dom"/>
</dbReference>
<keyword evidence="1" id="KW-0596">Phosphopantetheine</keyword>
<organism evidence="7 9">
    <name type="scientific">Enterococcus silesiacus</name>
    <dbReference type="NCBI Taxonomy" id="332949"/>
    <lineage>
        <taxon>Bacteria</taxon>
        <taxon>Bacillati</taxon>
        <taxon>Bacillota</taxon>
        <taxon>Bacilli</taxon>
        <taxon>Lactobacillales</taxon>
        <taxon>Enterococcaceae</taxon>
        <taxon>Enterococcus</taxon>
    </lineage>
</organism>
<dbReference type="EMBL" id="CP013614">
    <property type="protein sequence ID" value="ALR99833.1"/>
    <property type="molecule type" value="Genomic_DNA"/>
</dbReference>
<dbReference type="PROSITE" id="PS00455">
    <property type="entry name" value="AMP_BINDING"/>
    <property type="match status" value="1"/>
</dbReference>
<dbReference type="Pfam" id="PF00109">
    <property type="entry name" value="ketoacyl-synt"/>
    <property type="match status" value="1"/>
</dbReference>
<dbReference type="InterPro" id="IPR036736">
    <property type="entry name" value="ACP-like_sf"/>
</dbReference>
<dbReference type="GO" id="GO:0071770">
    <property type="term" value="P:DIM/DIP cell wall layer assembly"/>
    <property type="evidence" value="ECO:0007669"/>
    <property type="project" value="TreeGrafter"/>
</dbReference>
<dbReference type="CDD" id="cd00833">
    <property type="entry name" value="PKS"/>
    <property type="match status" value="1"/>
</dbReference>
<accession>A0A0S3K6C1</accession>
<dbReference type="Pfam" id="PF00550">
    <property type="entry name" value="PP-binding"/>
    <property type="match status" value="1"/>
</dbReference>
<dbReference type="InterPro" id="IPR014030">
    <property type="entry name" value="Ketoacyl_synth_N"/>
</dbReference>
<keyword evidence="8" id="KW-1185">Reference proteome</keyword>
<dbReference type="Proteomes" id="UP000183039">
    <property type="component" value="Unassembled WGS sequence"/>
</dbReference>
<dbReference type="Pfam" id="PF00501">
    <property type="entry name" value="AMP-binding"/>
    <property type="match status" value="1"/>
</dbReference>
<dbReference type="EMBL" id="JXLC01000004">
    <property type="protein sequence ID" value="OJG92866.1"/>
    <property type="molecule type" value="Genomic_DNA"/>
</dbReference>